<proteinExistence type="predicted"/>
<evidence type="ECO:0000256" key="4">
    <source>
        <dbReference type="ARBA" id="ARBA00022723"/>
    </source>
</evidence>
<dbReference type="SMART" id="SM00342">
    <property type="entry name" value="HTH_ARAC"/>
    <property type="match status" value="1"/>
</dbReference>
<evidence type="ECO:0000256" key="1">
    <source>
        <dbReference type="ARBA" id="ARBA00001947"/>
    </source>
</evidence>
<dbReference type="GO" id="GO:0006281">
    <property type="term" value="P:DNA repair"/>
    <property type="evidence" value="ECO:0007669"/>
    <property type="project" value="UniProtKB-KW"/>
</dbReference>
<evidence type="ECO:0000256" key="11">
    <source>
        <dbReference type="ARBA" id="ARBA00023204"/>
    </source>
</evidence>
<dbReference type="GO" id="GO:0043565">
    <property type="term" value="F:sequence-specific DNA binding"/>
    <property type="evidence" value="ECO:0007669"/>
    <property type="project" value="InterPro"/>
</dbReference>
<dbReference type="PANTHER" id="PTHR43280:SF28">
    <property type="entry name" value="HTH-TYPE TRANSCRIPTIONAL ACTIVATOR RHAS"/>
    <property type="match status" value="1"/>
</dbReference>
<dbReference type="Pfam" id="PF12833">
    <property type="entry name" value="HTH_18"/>
    <property type="match status" value="1"/>
</dbReference>
<keyword evidence="5" id="KW-0227">DNA damage</keyword>
<keyword evidence="14" id="KW-1185">Reference proteome</keyword>
<dbReference type="OrthoDB" id="9802228at2"/>
<keyword evidence="10" id="KW-0804">Transcription</keyword>
<comment type="cofactor">
    <cofactor evidence="1">
        <name>Zn(2+)</name>
        <dbReference type="ChEBI" id="CHEBI:29105"/>
    </cofactor>
</comment>
<gene>
    <name evidence="13" type="ORF">BA724_13525</name>
</gene>
<keyword evidence="3" id="KW-0808">Transferase</keyword>
<dbReference type="Gene3D" id="3.40.10.10">
    <property type="entry name" value="DNA Methylphosphotriester Repair Domain"/>
    <property type="match status" value="1"/>
</dbReference>
<dbReference type="PROSITE" id="PS00041">
    <property type="entry name" value="HTH_ARAC_FAMILY_1"/>
    <property type="match status" value="1"/>
</dbReference>
<evidence type="ECO:0000256" key="7">
    <source>
        <dbReference type="ARBA" id="ARBA00023015"/>
    </source>
</evidence>
<evidence type="ECO:0000256" key="6">
    <source>
        <dbReference type="ARBA" id="ARBA00022833"/>
    </source>
</evidence>
<dbReference type="GO" id="GO:0032259">
    <property type="term" value="P:methylation"/>
    <property type="evidence" value="ECO:0007669"/>
    <property type="project" value="UniProtKB-KW"/>
</dbReference>
<dbReference type="InterPro" id="IPR004026">
    <property type="entry name" value="Ada_DNA_repair_Zn-bd"/>
</dbReference>
<dbReference type="InterPro" id="IPR018062">
    <property type="entry name" value="HTH_AraC-typ_CS"/>
</dbReference>
<dbReference type="GO" id="GO:0003700">
    <property type="term" value="F:DNA-binding transcription factor activity"/>
    <property type="evidence" value="ECO:0007669"/>
    <property type="project" value="InterPro"/>
</dbReference>
<evidence type="ECO:0000256" key="10">
    <source>
        <dbReference type="ARBA" id="ARBA00023163"/>
    </source>
</evidence>
<dbReference type="EMBL" id="MAMP01000025">
    <property type="protein sequence ID" value="OES43438.1"/>
    <property type="molecule type" value="Genomic_DNA"/>
</dbReference>
<evidence type="ECO:0000256" key="3">
    <source>
        <dbReference type="ARBA" id="ARBA00022679"/>
    </source>
</evidence>
<keyword evidence="9" id="KW-0010">Activator</keyword>
<dbReference type="RefSeq" id="WP_069939875.1">
    <property type="nucleotide sequence ID" value="NZ_MAMP01000025.1"/>
</dbReference>
<organism evidence="13 14">
    <name type="scientific">Domibacillus iocasae</name>
    <dbReference type="NCBI Taxonomy" id="1714016"/>
    <lineage>
        <taxon>Bacteria</taxon>
        <taxon>Bacillati</taxon>
        <taxon>Bacillota</taxon>
        <taxon>Bacilli</taxon>
        <taxon>Bacillales</taxon>
        <taxon>Bacillaceae</taxon>
        <taxon>Domibacillus</taxon>
    </lineage>
</organism>
<dbReference type="STRING" id="1714016.BA724_13525"/>
<dbReference type="Proteomes" id="UP000095658">
    <property type="component" value="Unassembled WGS sequence"/>
</dbReference>
<reference evidence="13 14" key="1">
    <citation type="submission" date="2016-06" db="EMBL/GenBank/DDBJ databases">
        <title>Domibacillus iocasae genome sequencing.</title>
        <authorList>
            <person name="Verma A."/>
            <person name="Pal Y."/>
            <person name="Ojha A.K."/>
            <person name="Krishnamurthi S."/>
        </authorList>
    </citation>
    <scope>NUCLEOTIDE SEQUENCE [LARGE SCALE GENOMIC DNA]</scope>
    <source>
        <strain evidence="13 14">DSM 29979</strain>
    </source>
</reference>
<dbReference type="PIRSF" id="PIRSF000408">
    <property type="entry name" value="Alkyltransferas_AdaA"/>
    <property type="match status" value="1"/>
</dbReference>
<evidence type="ECO:0000256" key="8">
    <source>
        <dbReference type="ARBA" id="ARBA00023125"/>
    </source>
</evidence>
<evidence type="ECO:0000256" key="2">
    <source>
        <dbReference type="ARBA" id="ARBA00022603"/>
    </source>
</evidence>
<dbReference type="InterPro" id="IPR035451">
    <property type="entry name" value="Ada-like_dom_sf"/>
</dbReference>
<sequence>MGTTKQTIRDEYWRAIEQCDRNYDDTFFYGVKTTGIFCRPSCKSRIPNKGNVRIFKNAYVAVEEHFRPCKRCRPDGLKLPAEEWIGQISSWIDTHYAEPITLQSLADEWHGSPYYLQRLFKRTTGLSPTEYVQKVRLKNARYLLQSTDQMVADISLEVGFSSTPYFITLFKRTTGCTPSQFRKQQKAGEFS</sequence>
<keyword evidence="6" id="KW-0862">Zinc</keyword>
<feature type="domain" description="HTH araC/xylS-type" evidence="12">
    <location>
        <begin position="86"/>
        <end position="184"/>
    </location>
</feature>
<dbReference type="SUPFAM" id="SSF57884">
    <property type="entry name" value="Ada DNA repair protein, N-terminal domain (N-Ada 10)"/>
    <property type="match status" value="1"/>
</dbReference>
<evidence type="ECO:0000256" key="5">
    <source>
        <dbReference type="ARBA" id="ARBA00022763"/>
    </source>
</evidence>
<accession>A0A1E7DL90</accession>
<name>A0A1E7DL90_9BACI</name>
<evidence type="ECO:0000313" key="14">
    <source>
        <dbReference type="Proteomes" id="UP000095658"/>
    </source>
</evidence>
<dbReference type="PANTHER" id="PTHR43280">
    <property type="entry name" value="ARAC-FAMILY TRANSCRIPTIONAL REGULATOR"/>
    <property type="match status" value="1"/>
</dbReference>
<dbReference type="PROSITE" id="PS01124">
    <property type="entry name" value="HTH_ARAC_FAMILY_2"/>
    <property type="match status" value="1"/>
</dbReference>
<evidence type="ECO:0000259" key="12">
    <source>
        <dbReference type="PROSITE" id="PS01124"/>
    </source>
</evidence>
<keyword evidence="8" id="KW-0238">DNA-binding</keyword>
<dbReference type="InterPro" id="IPR016220">
    <property type="entry name" value="Me-P-triester_DNA_alkyl-Trfase"/>
</dbReference>
<dbReference type="GO" id="GO:0008270">
    <property type="term" value="F:zinc ion binding"/>
    <property type="evidence" value="ECO:0007669"/>
    <property type="project" value="InterPro"/>
</dbReference>
<evidence type="ECO:0000256" key="9">
    <source>
        <dbReference type="ARBA" id="ARBA00023159"/>
    </source>
</evidence>
<dbReference type="Pfam" id="PF02805">
    <property type="entry name" value="Ada_Zn_binding"/>
    <property type="match status" value="1"/>
</dbReference>
<dbReference type="Gene3D" id="1.10.10.60">
    <property type="entry name" value="Homeodomain-like"/>
    <property type="match status" value="2"/>
</dbReference>
<dbReference type="InterPro" id="IPR009057">
    <property type="entry name" value="Homeodomain-like_sf"/>
</dbReference>
<dbReference type="InterPro" id="IPR020449">
    <property type="entry name" value="Tscrpt_reg_AraC-type_HTH"/>
</dbReference>
<dbReference type="InterPro" id="IPR018060">
    <property type="entry name" value="HTH_AraC"/>
</dbReference>
<keyword evidence="4" id="KW-0479">Metal-binding</keyword>
<protein>
    <submittedName>
        <fullName evidence="13">AraC family transcriptional regulator</fullName>
    </submittedName>
</protein>
<keyword evidence="11" id="KW-0234">DNA repair</keyword>
<comment type="caution">
    <text evidence="13">The sequence shown here is derived from an EMBL/GenBank/DDBJ whole genome shotgun (WGS) entry which is preliminary data.</text>
</comment>
<dbReference type="SUPFAM" id="SSF46689">
    <property type="entry name" value="Homeodomain-like"/>
    <property type="match status" value="2"/>
</dbReference>
<evidence type="ECO:0000313" key="13">
    <source>
        <dbReference type="EMBL" id="OES43438.1"/>
    </source>
</evidence>
<dbReference type="AlphaFoldDB" id="A0A1E7DL90"/>
<keyword evidence="7" id="KW-0805">Transcription regulation</keyword>
<dbReference type="PRINTS" id="PR00032">
    <property type="entry name" value="HTHARAC"/>
</dbReference>
<dbReference type="GO" id="GO:0008168">
    <property type="term" value="F:methyltransferase activity"/>
    <property type="evidence" value="ECO:0007669"/>
    <property type="project" value="UniProtKB-KW"/>
</dbReference>
<keyword evidence="2" id="KW-0489">Methyltransferase</keyword>